<name>A0A1U9ZYA5_9ACTN</name>
<protein>
    <submittedName>
        <fullName evidence="1">Uncharacterized protein</fullName>
    </submittedName>
</protein>
<dbReference type="KEGG" id="noa:BKM31_16955"/>
<organism evidence="1 2">
    <name type="scientific">[Actinomadura] parvosata subsp. kistnae</name>
    <dbReference type="NCBI Taxonomy" id="1909395"/>
    <lineage>
        <taxon>Bacteria</taxon>
        <taxon>Bacillati</taxon>
        <taxon>Actinomycetota</taxon>
        <taxon>Actinomycetes</taxon>
        <taxon>Streptosporangiales</taxon>
        <taxon>Streptosporangiaceae</taxon>
        <taxon>Nonomuraea</taxon>
    </lineage>
</organism>
<dbReference type="AlphaFoldDB" id="A0A1U9ZYA5"/>
<accession>A0A1U9ZYA5</accession>
<dbReference type="RefSeq" id="WP_080039117.1">
    <property type="nucleotide sequence ID" value="NZ_OOHJ01000020.1"/>
</dbReference>
<evidence type="ECO:0000313" key="2">
    <source>
        <dbReference type="Proteomes" id="UP000190797"/>
    </source>
</evidence>
<keyword evidence="2" id="KW-1185">Reference proteome</keyword>
<gene>
    <name evidence="1" type="ORF">BKM31_16955</name>
</gene>
<proteinExistence type="predicted"/>
<evidence type="ECO:0000313" key="1">
    <source>
        <dbReference type="EMBL" id="AQZ62924.1"/>
    </source>
</evidence>
<dbReference type="STRING" id="1909395.BKM31_16955"/>
<dbReference type="EMBL" id="CP017717">
    <property type="protein sequence ID" value="AQZ62924.1"/>
    <property type="molecule type" value="Genomic_DNA"/>
</dbReference>
<reference evidence="2" key="1">
    <citation type="journal article" date="2017" name="Med. Chem. Commun.">
        <title>Nonomuraea sp. ATCC 55076 harbours the largest actinomycete chromosome to date and the kistamicin biosynthetic gene cluster.</title>
        <authorList>
            <person name="Nazari B."/>
            <person name="Forneris C.C."/>
            <person name="Gibson M.I."/>
            <person name="Moon K."/>
            <person name="Schramma K.R."/>
            <person name="Seyedsayamdost M.R."/>
        </authorList>
    </citation>
    <scope>NUCLEOTIDE SEQUENCE [LARGE SCALE GENOMIC DNA]</scope>
    <source>
        <strain evidence="2">ATCC 55076</strain>
    </source>
</reference>
<dbReference type="Proteomes" id="UP000190797">
    <property type="component" value="Chromosome"/>
</dbReference>
<sequence>MLNEALAALAAAGGTALVSAMTTDAWTSAKQGFARLLGRGQPERQGVAVQRLERSRQELAGRTGAELERARAEQETAWRLRLSDLLEDEPAAEAELRALVATFGTSASASGQRSIAIGGDNSGIASTGDNATNVQMRAEALGSGRIYQAGRDQTIHER</sequence>